<proteinExistence type="predicted"/>
<dbReference type="InterPro" id="IPR012337">
    <property type="entry name" value="RNaseH-like_sf"/>
</dbReference>
<reference evidence="2" key="1">
    <citation type="journal article" date="2019" name="Database">
        <title>The radish genome database (RadishGD): an integrated information resource for radish genomics.</title>
        <authorList>
            <person name="Yu H.J."/>
            <person name="Baek S."/>
            <person name="Lee Y.J."/>
            <person name="Cho A."/>
            <person name="Mun J.H."/>
        </authorList>
    </citation>
    <scope>NUCLEOTIDE SEQUENCE [LARGE SCALE GENOMIC DNA]</scope>
    <source>
        <strain evidence="2">cv. WK10039</strain>
    </source>
</reference>
<dbReference type="OrthoDB" id="1036932at2759"/>
<dbReference type="InterPro" id="IPR044730">
    <property type="entry name" value="RNase_H-like_dom_plant"/>
</dbReference>
<sequence>MPTSNSVSPKDCHSSNNAQQIPQVTHSSLLLYTDAAWNSSNCDSGLGWVATDHQSARLFQRSSSRQYVASVLVAEALAMKSGLTMAASKRYKDVVCLSDSRCLIGLLTDKASVFVLKGLIHDICVLSSFFTSISFNFIARACNTVADRYAKDALFVFANSPAG</sequence>
<evidence type="ECO:0000313" key="2">
    <source>
        <dbReference type="Proteomes" id="UP000504610"/>
    </source>
</evidence>
<reference evidence="3" key="2">
    <citation type="submission" date="2025-08" db="UniProtKB">
        <authorList>
            <consortium name="RefSeq"/>
        </authorList>
    </citation>
    <scope>IDENTIFICATION</scope>
    <source>
        <tissue evidence="3">Leaf</tissue>
    </source>
</reference>
<dbReference type="PANTHER" id="PTHR47074:SF49">
    <property type="entry name" value="POLYNUCLEOTIDYL TRANSFERASE, RIBONUCLEASE H-LIKE SUPERFAMILY PROTEIN"/>
    <property type="match status" value="1"/>
</dbReference>
<name>A0A6J0LXX9_RAPSA</name>
<dbReference type="GO" id="GO:0004523">
    <property type="term" value="F:RNA-DNA hybrid ribonuclease activity"/>
    <property type="evidence" value="ECO:0007669"/>
    <property type="project" value="InterPro"/>
</dbReference>
<dbReference type="InterPro" id="IPR052929">
    <property type="entry name" value="RNase_H-like_EbsB-rel"/>
</dbReference>
<keyword evidence="2" id="KW-1185">Reference proteome</keyword>
<dbReference type="SUPFAM" id="SSF53098">
    <property type="entry name" value="Ribonuclease H-like"/>
    <property type="match status" value="1"/>
</dbReference>
<evidence type="ECO:0000313" key="3">
    <source>
        <dbReference type="RefSeq" id="XP_018464679.2"/>
    </source>
</evidence>
<dbReference type="Gene3D" id="3.30.420.10">
    <property type="entry name" value="Ribonuclease H-like superfamily/Ribonuclease H"/>
    <property type="match status" value="1"/>
</dbReference>
<dbReference type="Proteomes" id="UP000504610">
    <property type="component" value="Chromosome 6"/>
</dbReference>
<dbReference type="InterPro" id="IPR036397">
    <property type="entry name" value="RNaseH_sf"/>
</dbReference>
<gene>
    <name evidence="3" type="primary">LOC108835962</name>
</gene>
<dbReference type="Pfam" id="PF13456">
    <property type="entry name" value="RVT_3"/>
    <property type="match status" value="1"/>
</dbReference>
<evidence type="ECO:0000259" key="1">
    <source>
        <dbReference type="Pfam" id="PF13456"/>
    </source>
</evidence>
<dbReference type="InterPro" id="IPR002156">
    <property type="entry name" value="RNaseH_domain"/>
</dbReference>
<accession>A0A6J0LXX9</accession>
<dbReference type="GeneID" id="108835962"/>
<dbReference type="KEGG" id="rsz:108835962"/>
<organism evidence="2 3">
    <name type="scientific">Raphanus sativus</name>
    <name type="common">Radish</name>
    <name type="synonym">Raphanus raphanistrum var. sativus</name>
    <dbReference type="NCBI Taxonomy" id="3726"/>
    <lineage>
        <taxon>Eukaryota</taxon>
        <taxon>Viridiplantae</taxon>
        <taxon>Streptophyta</taxon>
        <taxon>Embryophyta</taxon>
        <taxon>Tracheophyta</taxon>
        <taxon>Spermatophyta</taxon>
        <taxon>Magnoliopsida</taxon>
        <taxon>eudicotyledons</taxon>
        <taxon>Gunneridae</taxon>
        <taxon>Pentapetalae</taxon>
        <taxon>rosids</taxon>
        <taxon>malvids</taxon>
        <taxon>Brassicales</taxon>
        <taxon>Brassicaceae</taxon>
        <taxon>Brassiceae</taxon>
        <taxon>Raphanus</taxon>
    </lineage>
</organism>
<protein>
    <submittedName>
        <fullName evidence="3">Uncharacterized protein LOC108835962</fullName>
    </submittedName>
</protein>
<feature type="domain" description="RNase H type-1" evidence="1">
    <location>
        <begin position="33"/>
        <end position="153"/>
    </location>
</feature>
<dbReference type="RefSeq" id="XP_018464679.2">
    <property type="nucleotide sequence ID" value="XM_018609177.2"/>
</dbReference>
<dbReference type="CDD" id="cd06222">
    <property type="entry name" value="RNase_H_like"/>
    <property type="match status" value="1"/>
</dbReference>
<dbReference type="PANTHER" id="PTHR47074">
    <property type="entry name" value="BNAC02G40300D PROTEIN"/>
    <property type="match status" value="1"/>
</dbReference>
<dbReference type="AlphaFoldDB" id="A0A6J0LXX9"/>
<dbReference type="GO" id="GO:0003676">
    <property type="term" value="F:nucleic acid binding"/>
    <property type="evidence" value="ECO:0007669"/>
    <property type="project" value="InterPro"/>
</dbReference>